<keyword evidence="4" id="KW-0547">Nucleotide-binding</keyword>
<keyword evidence="7 8" id="KW-0472">Membrane</keyword>
<dbReference type="Proteomes" id="UP000226357">
    <property type="component" value="Unassembled WGS sequence"/>
</dbReference>
<evidence type="ECO:0000313" key="11">
    <source>
        <dbReference type="EMBL" id="PFS01483.1"/>
    </source>
</evidence>
<evidence type="ECO:0000256" key="6">
    <source>
        <dbReference type="ARBA" id="ARBA00022989"/>
    </source>
</evidence>
<reference evidence="11 12" key="1">
    <citation type="submission" date="2017-09" db="EMBL/GenBank/DDBJ databases">
        <title>Large-scale bioinformatics analysis of Bacillus genomes uncovers conserved roles of natural products in bacterial physiology.</title>
        <authorList>
            <consortium name="Agbiome Team Llc"/>
            <person name="Bleich R.M."/>
            <person name="Grubbs K.J."/>
            <person name="Santa Maria K.C."/>
            <person name="Allen S.E."/>
            <person name="Farag S."/>
            <person name="Shank E.A."/>
            <person name="Bowers A."/>
        </authorList>
    </citation>
    <scope>NUCLEOTIDE SEQUENCE [LARGE SCALE GENOMIC DNA]</scope>
    <source>
        <strain evidence="11 12">AFS067272</strain>
    </source>
</reference>
<evidence type="ECO:0000256" key="7">
    <source>
        <dbReference type="ARBA" id="ARBA00023136"/>
    </source>
</evidence>
<protein>
    <submittedName>
        <fullName evidence="11">ABC transporter ATP-binding protein</fullName>
    </submittedName>
</protein>
<organism evidence="11 12">
    <name type="scientific">Bacillus cereus</name>
    <dbReference type="NCBI Taxonomy" id="1396"/>
    <lineage>
        <taxon>Bacteria</taxon>
        <taxon>Bacillati</taxon>
        <taxon>Bacillota</taxon>
        <taxon>Bacilli</taxon>
        <taxon>Bacillales</taxon>
        <taxon>Bacillaceae</taxon>
        <taxon>Bacillus</taxon>
        <taxon>Bacillus cereus group</taxon>
    </lineage>
</organism>
<keyword evidence="6 8" id="KW-1133">Transmembrane helix</keyword>
<dbReference type="InterPro" id="IPR011527">
    <property type="entry name" value="ABC1_TM_dom"/>
</dbReference>
<name>A0AA44QBL0_BACCE</name>
<feature type="transmembrane region" description="Helical" evidence="8">
    <location>
        <begin position="55"/>
        <end position="73"/>
    </location>
</feature>
<dbReference type="SUPFAM" id="SSF52540">
    <property type="entry name" value="P-loop containing nucleoside triphosphate hydrolases"/>
    <property type="match status" value="1"/>
</dbReference>
<dbReference type="InterPro" id="IPR039421">
    <property type="entry name" value="Type_1_exporter"/>
</dbReference>
<dbReference type="SUPFAM" id="SSF90123">
    <property type="entry name" value="ABC transporter transmembrane region"/>
    <property type="match status" value="1"/>
</dbReference>
<gene>
    <name evidence="11" type="ORF">COK38_11695</name>
</gene>
<comment type="similarity">
    <text evidence="2">Belongs to the ABC transporter superfamily.</text>
</comment>
<feature type="domain" description="ABC transporter" evidence="9">
    <location>
        <begin position="334"/>
        <end position="569"/>
    </location>
</feature>
<accession>A0AA44QBL0</accession>
<evidence type="ECO:0000256" key="1">
    <source>
        <dbReference type="ARBA" id="ARBA00004651"/>
    </source>
</evidence>
<comment type="caution">
    <text evidence="11">The sequence shown here is derived from an EMBL/GenBank/DDBJ whole genome shotgun (WGS) entry which is preliminary data.</text>
</comment>
<dbReference type="InterPro" id="IPR003439">
    <property type="entry name" value="ABC_transporter-like_ATP-bd"/>
</dbReference>
<dbReference type="GO" id="GO:0005524">
    <property type="term" value="F:ATP binding"/>
    <property type="evidence" value="ECO:0007669"/>
    <property type="project" value="UniProtKB-KW"/>
</dbReference>
<dbReference type="PROSITE" id="PS50893">
    <property type="entry name" value="ABC_TRANSPORTER_2"/>
    <property type="match status" value="1"/>
</dbReference>
<comment type="subcellular location">
    <subcellularLocation>
        <location evidence="1">Cell membrane</location>
        <topology evidence="1">Multi-pass membrane protein</topology>
    </subcellularLocation>
</comment>
<feature type="transmembrane region" description="Helical" evidence="8">
    <location>
        <begin position="270"/>
        <end position="291"/>
    </location>
</feature>
<evidence type="ECO:0000256" key="2">
    <source>
        <dbReference type="ARBA" id="ARBA00005417"/>
    </source>
</evidence>
<dbReference type="PANTHER" id="PTHR43394:SF1">
    <property type="entry name" value="ATP-BINDING CASSETTE SUB-FAMILY B MEMBER 10, MITOCHONDRIAL"/>
    <property type="match status" value="1"/>
</dbReference>
<dbReference type="FunFam" id="3.40.50.300:FF:000218">
    <property type="entry name" value="Multidrug ABC transporter ATP-binding protein"/>
    <property type="match status" value="1"/>
</dbReference>
<feature type="domain" description="ABC transmembrane type-1" evidence="10">
    <location>
        <begin position="24"/>
        <end position="302"/>
    </location>
</feature>
<evidence type="ECO:0000313" key="12">
    <source>
        <dbReference type="Proteomes" id="UP000226357"/>
    </source>
</evidence>
<dbReference type="PANTHER" id="PTHR43394">
    <property type="entry name" value="ATP-DEPENDENT PERMEASE MDL1, MITOCHONDRIAL"/>
    <property type="match status" value="1"/>
</dbReference>
<keyword evidence="5 11" id="KW-0067">ATP-binding</keyword>
<keyword evidence="3 8" id="KW-0812">Transmembrane</keyword>
<dbReference type="AlphaFoldDB" id="A0AA44QBL0"/>
<sequence>MEEQQNVSFQDIWKTANPPKKIFAVGLLFSILSTIAGLGIPLLIKELMEGFSKGFSFSTLGIIAGLLLFEFICEATSMYMLSRVGEGIVRTIREKAWRKLLNLPVDYYDKNQSGEMVSRITNDTTVLMTLISDEIVQLINSALSITISIIILFILDIPMTLVLLSAVPITLLIVFPLGKKLADLSDREQEKMSELTAFLSQTLGEIKLIKSYNAEKIEYKRGKNKFQSLLQYGMKQSKIKSILGPALGICTIVVLMSVVGFGVWRVDQGYISSGELVAFILYLFQILMPFVQMNQFVTSFQEAKGSTRRLFQILNEREEEHISMPQKFEEPEKLVFQNVNFHYNECDPILKDISFTVRKGTTTALVGPSGAGKSTIFALMERFYEPTGGDISLNGKSYRELNIEAWRQHFSYVAQAAPVLSGTITDNITYGMNRKVLSEEIVRAAKLANAHEFIMAFPDGYETEVGERGNQLSGGQKQRIAIARALLRDAEFLLLDEATASLDSESEAKIQRAIENVFASRTTFVIAHRLSTVVQADTILVLENGNITGTGTHEELMKHHPYYKKIVEQQFLIKKTKDKIS</sequence>
<evidence type="ECO:0000256" key="5">
    <source>
        <dbReference type="ARBA" id="ARBA00022840"/>
    </source>
</evidence>
<dbReference type="GO" id="GO:0015421">
    <property type="term" value="F:ABC-type oligopeptide transporter activity"/>
    <property type="evidence" value="ECO:0007669"/>
    <property type="project" value="TreeGrafter"/>
</dbReference>
<dbReference type="Pfam" id="PF00005">
    <property type="entry name" value="ABC_tran"/>
    <property type="match status" value="1"/>
</dbReference>
<evidence type="ECO:0000256" key="4">
    <source>
        <dbReference type="ARBA" id="ARBA00022741"/>
    </source>
</evidence>
<dbReference type="Gene3D" id="1.20.1560.10">
    <property type="entry name" value="ABC transporter type 1, transmembrane domain"/>
    <property type="match status" value="1"/>
</dbReference>
<proteinExistence type="inferred from homology"/>
<evidence type="ECO:0000259" key="10">
    <source>
        <dbReference type="PROSITE" id="PS50929"/>
    </source>
</evidence>
<dbReference type="EMBL" id="NVBO01000088">
    <property type="protein sequence ID" value="PFS01483.1"/>
    <property type="molecule type" value="Genomic_DNA"/>
</dbReference>
<dbReference type="GO" id="GO:0005886">
    <property type="term" value="C:plasma membrane"/>
    <property type="evidence" value="ECO:0007669"/>
    <property type="project" value="UniProtKB-SubCell"/>
</dbReference>
<dbReference type="Pfam" id="PF00664">
    <property type="entry name" value="ABC_membrane"/>
    <property type="match status" value="1"/>
</dbReference>
<feature type="transmembrane region" description="Helical" evidence="8">
    <location>
        <begin position="242"/>
        <end position="264"/>
    </location>
</feature>
<dbReference type="GO" id="GO:0016887">
    <property type="term" value="F:ATP hydrolysis activity"/>
    <property type="evidence" value="ECO:0007669"/>
    <property type="project" value="InterPro"/>
</dbReference>
<dbReference type="Gene3D" id="3.40.50.300">
    <property type="entry name" value="P-loop containing nucleotide triphosphate hydrolases"/>
    <property type="match status" value="1"/>
</dbReference>
<dbReference type="PROSITE" id="PS00211">
    <property type="entry name" value="ABC_TRANSPORTER_1"/>
    <property type="match status" value="1"/>
</dbReference>
<dbReference type="PROSITE" id="PS50929">
    <property type="entry name" value="ABC_TM1F"/>
    <property type="match status" value="1"/>
</dbReference>
<dbReference type="CDD" id="cd18551">
    <property type="entry name" value="ABC_6TM_LmrA_like"/>
    <property type="match status" value="1"/>
</dbReference>
<evidence type="ECO:0000256" key="3">
    <source>
        <dbReference type="ARBA" id="ARBA00022692"/>
    </source>
</evidence>
<dbReference type="RefSeq" id="WP_000392517.1">
    <property type="nucleotide sequence ID" value="NZ_NUPQ01000028.1"/>
</dbReference>
<dbReference type="InterPro" id="IPR003593">
    <property type="entry name" value="AAA+_ATPase"/>
</dbReference>
<dbReference type="InterPro" id="IPR017871">
    <property type="entry name" value="ABC_transporter-like_CS"/>
</dbReference>
<evidence type="ECO:0000259" key="9">
    <source>
        <dbReference type="PROSITE" id="PS50893"/>
    </source>
</evidence>
<dbReference type="InterPro" id="IPR027417">
    <property type="entry name" value="P-loop_NTPase"/>
</dbReference>
<feature type="transmembrane region" description="Helical" evidence="8">
    <location>
        <begin position="22"/>
        <end position="43"/>
    </location>
</feature>
<dbReference type="InterPro" id="IPR036640">
    <property type="entry name" value="ABC1_TM_sf"/>
</dbReference>
<dbReference type="SMART" id="SM00382">
    <property type="entry name" value="AAA"/>
    <property type="match status" value="1"/>
</dbReference>
<evidence type="ECO:0000256" key="8">
    <source>
        <dbReference type="SAM" id="Phobius"/>
    </source>
</evidence>